<dbReference type="PANTHER" id="PTHR16253">
    <property type="entry name" value="TETRATRICOPEPTIDE REPEAT PROTEIN 22"/>
    <property type="match status" value="1"/>
</dbReference>
<comment type="caution">
    <text evidence="2">The sequence shown here is derived from an EMBL/GenBank/DDBJ whole genome shotgun (WGS) entry which is preliminary data.</text>
</comment>
<accession>A0A210QZG2</accession>
<dbReference type="PROSITE" id="PS50104">
    <property type="entry name" value="TIR"/>
    <property type="match status" value="1"/>
</dbReference>
<dbReference type="Proteomes" id="UP000242188">
    <property type="component" value="Unassembled WGS sequence"/>
</dbReference>
<dbReference type="PANTHER" id="PTHR16253:SF0">
    <property type="entry name" value="TETRATRICOPEPTIDE REPEAT PROTEIN 22"/>
    <property type="match status" value="1"/>
</dbReference>
<proteinExistence type="predicted"/>
<dbReference type="InterPro" id="IPR042342">
    <property type="entry name" value="TTC22"/>
</dbReference>
<sequence>MSGESYDFYICNHEADNDKAFQILETLEKKNGLKGFHDERDAQPGQYVIRNIEKAIESSRFILLVLSEQSMEDGWFEMKLNTGLTHRLFSALRDSIIPVYVAPSDGELTVPTALNSIRGIDYSEDPRFFDKLSKIF</sequence>
<reference evidence="2 3" key="1">
    <citation type="journal article" date="2017" name="Nat. Ecol. Evol.">
        <title>Scallop genome provides insights into evolution of bilaterian karyotype and development.</title>
        <authorList>
            <person name="Wang S."/>
            <person name="Zhang J."/>
            <person name="Jiao W."/>
            <person name="Li J."/>
            <person name="Xun X."/>
            <person name="Sun Y."/>
            <person name="Guo X."/>
            <person name="Huan P."/>
            <person name="Dong B."/>
            <person name="Zhang L."/>
            <person name="Hu X."/>
            <person name="Sun X."/>
            <person name="Wang J."/>
            <person name="Zhao C."/>
            <person name="Wang Y."/>
            <person name="Wang D."/>
            <person name="Huang X."/>
            <person name="Wang R."/>
            <person name="Lv J."/>
            <person name="Li Y."/>
            <person name="Zhang Z."/>
            <person name="Liu B."/>
            <person name="Lu W."/>
            <person name="Hui Y."/>
            <person name="Liang J."/>
            <person name="Zhou Z."/>
            <person name="Hou R."/>
            <person name="Li X."/>
            <person name="Liu Y."/>
            <person name="Li H."/>
            <person name="Ning X."/>
            <person name="Lin Y."/>
            <person name="Zhao L."/>
            <person name="Xing Q."/>
            <person name="Dou J."/>
            <person name="Li Y."/>
            <person name="Mao J."/>
            <person name="Guo H."/>
            <person name="Dou H."/>
            <person name="Li T."/>
            <person name="Mu C."/>
            <person name="Jiang W."/>
            <person name="Fu Q."/>
            <person name="Fu X."/>
            <person name="Miao Y."/>
            <person name="Liu J."/>
            <person name="Yu Q."/>
            <person name="Li R."/>
            <person name="Liao H."/>
            <person name="Li X."/>
            <person name="Kong Y."/>
            <person name="Jiang Z."/>
            <person name="Chourrout D."/>
            <person name="Li R."/>
            <person name="Bao Z."/>
        </authorList>
    </citation>
    <scope>NUCLEOTIDE SEQUENCE [LARGE SCALE GENOMIC DNA]</scope>
    <source>
        <strain evidence="2 3">PY_sf001</strain>
    </source>
</reference>
<protein>
    <recommendedName>
        <fullName evidence="1">TIR domain-containing protein</fullName>
    </recommendedName>
</protein>
<dbReference type="InterPro" id="IPR000157">
    <property type="entry name" value="TIR_dom"/>
</dbReference>
<dbReference type="GO" id="GO:0007165">
    <property type="term" value="P:signal transduction"/>
    <property type="evidence" value="ECO:0007669"/>
    <property type="project" value="InterPro"/>
</dbReference>
<gene>
    <name evidence="2" type="ORF">KP79_PYT00380</name>
</gene>
<evidence type="ECO:0000313" key="2">
    <source>
        <dbReference type="EMBL" id="OWF54140.1"/>
    </source>
</evidence>
<dbReference type="SMART" id="SM00255">
    <property type="entry name" value="TIR"/>
    <property type="match status" value="1"/>
</dbReference>
<dbReference type="SUPFAM" id="SSF52200">
    <property type="entry name" value="Toll/Interleukin receptor TIR domain"/>
    <property type="match status" value="1"/>
</dbReference>
<dbReference type="PRINTS" id="PR01537">
    <property type="entry name" value="INTRLKN1R1F"/>
</dbReference>
<organism evidence="2 3">
    <name type="scientific">Mizuhopecten yessoensis</name>
    <name type="common">Japanese scallop</name>
    <name type="synonym">Patinopecten yessoensis</name>
    <dbReference type="NCBI Taxonomy" id="6573"/>
    <lineage>
        <taxon>Eukaryota</taxon>
        <taxon>Metazoa</taxon>
        <taxon>Spiralia</taxon>
        <taxon>Lophotrochozoa</taxon>
        <taxon>Mollusca</taxon>
        <taxon>Bivalvia</taxon>
        <taxon>Autobranchia</taxon>
        <taxon>Pteriomorphia</taxon>
        <taxon>Pectinida</taxon>
        <taxon>Pectinoidea</taxon>
        <taxon>Pectinidae</taxon>
        <taxon>Mizuhopecten</taxon>
    </lineage>
</organism>
<dbReference type="Pfam" id="PF13676">
    <property type="entry name" value="TIR_2"/>
    <property type="match status" value="1"/>
</dbReference>
<dbReference type="AlphaFoldDB" id="A0A210QZG2"/>
<name>A0A210QZG2_MIZYE</name>
<evidence type="ECO:0000313" key="3">
    <source>
        <dbReference type="Proteomes" id="UP000242188"/>
    </source>
</evidence>
<keyword evidence="3" id="KW-1185">Reference proteome</keyword>
<dbReference type="Gene3D" id="3.40.50.10140">
    <property type="entry name" value="Toll/interleukin-1 receptor homology (TIR) domain"/>
    <property type="match status" value="1"/>
</dbReference>
<feature type="domain" description="TIR" evidence="1">
    <location>
        <begin position="4"/>
        <end position="136"/>
    </location>
</feature>
<evidence type="ECO:0000259" key="1">
    <source>
        <dbReference type="PROSITE" id="PS50104"/>
    </source>
</evidence>
<dbReference type="EMBL" id="NEDP02001159">
    <property type="protein sequence ID" value="OWF54140.1"/>
    <property type="molecule type" value="Genomic_DNA"/>
</dbReference>
<dbReference type="InterPro" id="IPR035897">
    <property type="entry name" value="Toll_tir_struct_dom_sf"/>
</dbReference>